<proteinExistence type="predicted"/>
<evidence type="ECO:0000313" key="1">
    <source>
        <dbReference type="EMBL" id="PON71221.1"/>
    </source>
</evidence>
<dbReference type="EMBL" id="JXTC01000278">
    <property type="protein sequence ID" value="PON71221.1"/>
    <property type="molecule type" value="Genomic_DNA"/>
</dbReference>
<organism evidence="1 2">
    <name type="scientific">Trema orientale</name>
    <name type="common">Charcoal tree</name>
    <name type="synonym">Celtis orientalis</name>
    <dbReference type="NCBI Taxonomy" id="63057"/>
    <lineage>
        <taxon>Eukaryota</taxon>
        <taxon>Viridiplantae</taxon>
        <taxon>Streptophyta</taxon>
        <taxon>Embryophyta</taxon>
        <taxon>Tracheophyta</taxon>
        <taxon>Spermatophyta</taxon>
        <taxon>Magnoliopsida</taxon>
        <taxon>eudicotyledons</taxon>
        <taxon>Gunneridae</taxon>
        <taxon>Pentapetalae</taxon>
        <taxon>rosids</taxon>
        <taxon>fabids</taxon>
        <taxon>Rosales</taxon>
        <taxon>Cannabaceae</taxon>
        <taxon>Trema</taxon>
    </lineage>
</organism>
<dbReference type="Proteomes" id="UP000237000">
    <property type="component" value="Unassembled WGS sequence"/>
</dbReference>
<keyword evidence="2" id="KW-1185">Reference proteome</keyword>
<accession>A0A2P5DD55</accession>
<name>A0A2P5DD55_TREOI</name>
<sequence>MPKLSFDVELLPVCDYLELGTVYINLRLQVAPRVYMDPVQPDETTIHFHLSNTWQDITEERTFTTAEDDEALDL</sequence>
<dbReference type="OrthoDB" id="10296176at2759"/>
<comment type="caution">
    <text evidence="1">The sequence shown here is derived from an EMBL/GenBank/DDBJ whole genome shotgun (WGS) entry which is preliminary data.</text>
</comment>
<dbReference type="AlphaFoldDB" id="A0A2P5DD55"/>
<gene>
    <name evidence="1" type="ORF">TorRG33x02_255130</name>
</gene>
<protein>
    <submittedName>
        <fullName evidence="1">Uncharacterized protein</fullName>
    </submittedName>
</protein>
<dbReference type="InParanoid" id="A0A2P5DD55"/>
<reference evidence="2" key="1">
    <citation type="submission" date="2016-06" db="EMBL/GenBank/DDBJ databases">
        <title>Parallel loss of symbiosis genes in relatives of nitrogen-fixing non-legume Parasponia.</title>
        <authorList>
            <person name="Van Velzen R."/>
            <person name="Holmer R."/>
            <person name="Bu F."/>
            <person name="Rutten L."/>
            <person name="Van Zeijl A."/>
            <person name="Liu W."/>
            <person name="Santuari L."/>
            <person name="Cao Q."/>
            <person name="Sharma T."/>
            <person name="Shen D."/>
            <person name="Roswanjaya Y."/>
            <person name="Wardhani T."/>
            <person name="Kalhor M.S."/>
            <person name="Jansen J."/>
            <person name="Van den Hoogen J."/>
            <person name="Gungor B."/>
            <person name="Hartog M."/>
            <person name="Hontelez J."/>
            <person name="Verver J."/>
            <person name="Yang W.-C."/>
            <person name="Schijlen E."/>
            <person name="Repin R."/>
            <person name="Schilthuizen M."/>
            <person name="Schranz E."/>
            <person name="Heidstra R."/>
            <person name="Miyata K."/>
            <person name="Fedorova E."/>
            <person name="Kohlen W."/>
            <person name="Bisseling T."/>
            <person name="Smit S."/>
            <person name="Geurts R."/>
        </authorList>
    </citation>
    <scope>NUCLEOTIDE SEQUENCE [LARGE SCALE GENOMIC DNA]</scope>
    <source>
        <strain evidence="2">cv. RG33-2</strain>
    </source>
</reference>
<evidence type="ECO:0000313" key="2">
    <source>
        <dbReference type="Proteomes" id="UP000237000"/>
    </source>
</evidence>